<feature type="domain" description="TonB C-terminal" evidence="2">
    <location>
        <begin position="90"/>
        <end position="153"/>
    </location>
</feature>
<dbReference type="Proteomes" id="UP000658793">
    <property type="component" value="Unassembled WGS sequence"/>
</dbReference>
<name>A0ABQ1HHH1_9FLAO</name>
<keyword evidence="4" id="KW-1185">Reference proteome</keyword>
<protein>
    <recommendedName>
        <fullName evidence="2">TonB C-terminal domain-containing protein</fullName>
    </recommendedName>
</protein>
<organism evidence="3 4">
    <name type="scientific">Flavobacterium palustre</name>
    <dbReference type="NCBI Taxonomy" id="1476463"/>
    <lineage>
        <taxon>Bacteria</taxon>
        <taxon>Pseudomonadati</taxon>
        <taxon>Bacteroidota</taxon>
        <taxon>Flavobacteriia</taxon>
        <taxon>Flavobacteriales</taxon>
        <taxon>Flavobacteriaceae</taxon>
        <taxon>Flavobacterium</taxon>
    </lineage>
</organism>
<reference evidence="4" key="1">
    <citation type="journal article" date="2019" name="Int. J. Syst. Evol. Microbiol.">
        <title>The Global Catalogue of Microorganisms (GCM) 10K type strain sequencing project: providing services to taxonomists for standard genome sequencing and annotation.</title>
        <authorList>
            <consortium name="The Broad Institute Genomics Platform"/>
            <consortium name="The Broad Institute Genome Sequencing Center for Infectious Disease"/>
            <person name="Wu L."/>
            <person name="Ma J."/>
        </authorList>
    </citation>
    <scope>NUCLEOTIDE SEQUENCE [LARGE SCALE GENOMIC DNA]</scope>
    <source>
        <strain evidence="4">CGMCC 1.12811</strain>
    </source>
</reference>
<dbReference type="PANTHER" id="PTHR33446">
    <property type="entry name" value="PROTEIN TONB-RELATED"/>
    <property type="match status" value="1"/>
</dbReference>
<dbReference type="InterPro" id="IPR037682">
    <property type="entry name" value="TonB_C"/>
</dbReference>
<feature type="region of interest" description="Disordered" evidence="1">
    <location>
        <begin position="43"/>
        <end position="64"/>
    </location>
</feature>
<gene>
    <name evidence="3" type="ORF">GCM10008015_17960</name>
</gene>
<accession>A0ABQ1HHH1</accession>
<evidence type="ECO:0000313" key="4">
    <source>
        <dbReference type="Proteomes" id="UP000658793"/>
    </source>
</evidence>
<sequence length="160" mass="17940">MEGFVANTQVFEYSLDMKKALFLVFFSFLVQINFAQNTNAENSSTITKSETVAPSSLGGKSISSEEMEPSKKTKLYQYIAYNYRMPDVSGLKGKVVVDFVIDEKGDIGDFKIVDDLGYGTAEELIRVLKRTQGKWKPTFKDGNPVKVKYTIPLSIDVPKK</sequence>
<evidence type="ECO:0000313" key="3">
    <source>
        <dbReference type="EMBL" id="GGA77711.1"/>
    </source>
</evidence>
<evidence type="ECO:0000256" key="1">
    <source>
        <dbReference type="SAM" id="MobiDB-lite"/>
    </source>
</evidence>
<feature type="compositionally biased region" description="Polar residues" evidence="1">
    <location>
        <begin position="43"/>
        <end position="54"/>
    </location>
</feature>
<dbReference type="Pfam" id="PF03544">
    <property type="entry name" value="TonB_C"/>
    <property type="match status" value="1"/>
</dbReference>
<dbReference type="SUPFAM" id="SSF74653">
    <property type="entry name" value="TolA/TonB C-terminal domain"/>
    <property type="match status" value="1"/>
</dbReference>
<dbReference type="InterPro" id="IPR051045">
    <property type="entry name" value="TonB-dependent_transducer"/>
</dbReference>
<evidence type="ECO:0000259" key="2">
    <source>
        <dbReference type="Pfam" id="PF03544"/>
    </source>
</evidence>
<dbReference type="PANTHER" id="PTHR33446:SF2">
    <property type="entry name" value="PROTEIN TONB"/>
    <property type="match status" value="1"/>
</dbReference>
<proteinExistence type="predicted"/>
<dbReference type="EMBL" id="BMGA01000004">
    <property type="protein sequence ID" value="GGA77711.1"/>
    <property type="molecule type" value="Genomic_DNA"/>
</dbReference>
<dbReference type="Gene3D" id="3.30.1150.10">
    <property type="match status" value="1"/>
</dbReference>
<comment type="caution">
    <text evidence="3">The sequence shown here is derived from an EMBL/GenBank/DDBJ whole genome shotgun (WGS) entry which is preliminary data.</text>
</comment>